<dbReference type="InterPro" id="IPR028082">
    <property type="entry name" value="Peripla_BP_I"/>
</dbReference>
<dbReference type="Pfam" id="PF13377">
    <property type="entry name" value="Peripla_BP_3"/>
    <property type="match status" value="1"/>
</dbReference>
<dbReference type="EMBL" id="JBBKZT010000006">
    <property type="protein sequence ID" value="MEJ8847747.1"/>
    <property type="molecule type" value="Genomic_DNA"/>
</dbReference>
<gene>
    <name evidence="5" type="ORF">WKW82_13895</name>
</gene>
<protein>
    <submittedName>
        <fullName evidence="5">LacI family DNA-binding transcriptional regulator</fullName>
    </submittedName>
</protein>
<evidence type="ECO:0000256" key="1">
    <source>
        <dbReference type="ARBA" id="ARBA00023015"/>
    </source>
</evidence>
<dbReference type="SUPFAM" id="SSF53822">
    <property type="entry name" value="Periplasmic binding protein-like I"/>
    <property type="match status" value="1"/>
</dbReference>
<keyword evidence="6" id="KW-1185">Reference proteome</keyword>
<reference evidence="5 6" key="1">
    <citation type="submission" date="2024-03" db="EMBL/GenBank/DDBJ databases">
        <title>Novel species of the genus Variovorax.</title>
        <authorList>
            <person name="Liu Q."/>
            <person name="Xin Y.-H."/>
        </authorList>
    </citation>
    <scope>NUCLEOTIDE SEQUENCE [LARGE SCALE GENOMIC DNA]</scope>
    <source>
        <strain evidence="5 6">KACC 18900</strain>
    </source>
</reference>
<evidence type="ECO:0000313" key="5">
    <source>
        <dbReference type="EMBL" id="MEJ8847747.1"/>
    </source>
</evidence>
<dbReference type="PANTHER" id="PTHR30146:SF33">
    <property type="entry name" value="TRANSCRIPTIONAL REGULATOR"/>
    <property type="match status" value="1"/>
</dbReference>
<accession>A0ABU8WMF7</accession>
<dbReference type="RefSeq" id="WP_340342887.1">
    <property type="nucleotide sequence ID" value="NZ_JBBKZT010000006.1"/>
</dbReference>
<feature type="domain" description="HTH lacI-type" evidence="4">
    <location>
        <begin position="6"/>
        <end position="60"/>
    </location>
</feature>
<dbReference type="CDD" id="cd01392">
    <property type="entry name" value="HTH_LacI"/>
    <property type="match status" value="1"/>
</dbReference>
<dbReference type="InterPro" id="IPR010982">
    <property type="entry name" value="Lambda_DNA-bd_dom_sf"/>
</dbReference>
<name>A0ABU8WMF7_9BURK</name>
<dbReference type="PANTHER" id="PTHR30146">
    <property type="entry name" value="LACI-RELATED TRANSCRIPTIONAL REPRESSOR"/>
    <property type="match status" value="1"/>
</dbReference>
<evidence type="ECO:0000256" key="3">
    <source>
        <dbReference type="ARBA" id="ARBA00023163"/>
    </source>
</evidence>
<evidence type="ECO:0000256" key="2">
    <source>
        <dbReference type="ARBA" id="ARBA00023125"/>
    </source>
</evidence>
<dbReference type="GO" id="GO:0003677">
    <property type="term" value="F:DNA binding"/>
    <property type="evidence" value="ECO:0007669"/>
    <property type="project" value="UniProtKB-KW"/>
</dbReference>
<comment type="caution">
    <text evidence="5">The sequence shown here is derived from an EMBL/GenBank/DDBJ whole genome shotgun (WGS) entry which is preliminary data.</text>
</comment>
<dbReference type="InterPro" id="IPR000843">
    <property type="entry name" value="HTH_LacI"/>
</dbReference>
<dbReference type="Proteomes" id="UP001385892">
    <property type="component" value="Unassembled WGS sequence"/>
</dbReference>
<dbReference type="PROSITE" id="PS50932">
    <property type="entry name" value="HTH_LACI_2"/>
    <property type="match status" value="1"/>
</dbReference>
<dbReference type="SMART" id="SM00354">
    <property type="entry name" value="HTH_LACI"/>
    <property type="match status" value="1"/>
</dbReference>
<organism evidence="5 6">
    <name type="scientific">Variovorax rhizosphaerae</name>
    <dbReference type="NCBI Taxonomy" id="1836200"/>
    <lineage>
        <taxon>Bacteria</taxon>
        <taxon>Pseudomonadati</taxon>
        <taxon>Pseudomonadota</taxon>
        <taxon>Betaproteobacteria</taxon>
        <taxon>Burkholderiales</taxon>
        <taxon>Comamonadaceae</taxon>
        <taxon>Variovorax</taxon>
    </lineage>
</organism>
<keyword evidence="2 5" id="KW-0238">DNA-binding</keyword>
<dbReference type="Gene3D" id="3.40.50.2300">
    <property type="match status" value="2"/>
</dbReference>
<sequence>MKPSKVLMSDVAKAAGVARVTVSRVLSDPDSVAPATRAVVQEAVARLGYVPNLNAGTLASSRSRIVGAIVPTLSNAWFADTMDGLSKVLGAAGYQLLLGQTGYDADAEEKLVDAFLGRRVDAMVLTGTTHTAGVRTKLQKAGIPTAECWDLCDDPIDMVVGFSNEAAGEAVAVHLLAQGRRRFGFLGADEDRARKRLQGYRAAIARAGAGEVTTHSAAPPTSIDDGAAGLAQLLTVEPRLQAVFCSNDTLAMGALLECRRRGLAVPGDLSVVGFSDLPVAAACVPPLTTVRIASRELGERVGQLLARRMRREPDEVPRIHDLGFTLAVRESG</sequence>
<proteinExistence type="predicted"/>
<dbReference type="Pfam" id="PF00356">
    <property type="entry name" value="LacI"/>
    <property type="match status" value="1"/>
</dbReference>
<dbReference type="InterPro" id="IPR046335">
    <property type="entry name" value="LacI/GalR-like_sensor"/>
</dbReference>
<evidence type="ECO:0000259" key="4">
    <source>
        <dbReference type="PROSITE" id="PS50932"/>
    </source>
</evidence>
<evidence type="ECO:0000313" key="6">
    <source>
        <dbReference type="Proteomes" id="UP001385892"/>
    </source>
</evidence>
<keyword evidence="3" id="KW-0804">Transcription</keyword>
<keyword evidence="1" id="KW-0805">Transcription regulation</keyword>
<dbReference type="CDD" id="cd01575">
    <property type="entry name" value="PBP1_GntR"/>
    <property type="match status" value="1"/>
</dbReference>
<dbReference type="Gene3D" id="1.10.260.40">
    <property type="entry name" value="lambda repressor-like DNA-binding domains"/>
    <property type="match status" value="1"/>
</dbReference>
<dbReference type="SUPFAM" id="SSF47413">
    <property type="entry name" value="lambda repressor-like DNA-binding domains"/>
    <property type="match status" value="1"/>
</dbReference>